<dbReference type="Proteomes" id="UP000092627">
    <property type="component" value="Unassembled WGS sequence"/>
</dbReference>
<dbReference type="OrthoDB" id="8479975at2"/>
<gene>
    <name evidence="1" type="ORF">MAQ5080_02211</name>
</gene>
<name>A0A1A8TII1_9GAMM</name>
<dbReference type="STRING" id="295068.MAQ5080_02211"/>
<accession>A0A1A8TII1</accession>
<protein>
    <recommendedName>
        <fullName evidence="3">NERD domain-containing protein</fullName>
    </recommendedName>
</protein>
<dbReference type="AlphaFoldDB" id="A0A1A8TII1"/>
<evidence type="ECO:0000313" key="1">
    <source>
        <dbReference type="EMBL" id="SBS32263.1"/>
    </source>
</evidence>
<organism evidence="1 2">
    <name type="scientific">Marinomonas aquimarina</name>
    <dbReference type="NCBI Taxonomy" id="295068"/>
    <lineage>
        <taxon>Bacteria</taxon>
        <taxon>Pseudomonadati</taxon>
        <taxon>Pseudomonadota</taxon>
        <taxon>Gammaproteobacteria</taxon>
        <taxon>Oceanospirillales</taxon>
        <taxon>Oceanospirillaceae</taxon>
        <taxon>Marinomonas</taxon>
    </lineage>
</organism>
<evidence type="ECO:0008006" key="3">
    <source>
        <dbReference type="Google" id="ProtNLM"/>
    </source>
</evidence>
<dbReference type="RefSeq" id="WP_067210053.1">
    <property type="nucleotide sequence ID" value="NZ_FLOC01000012.1"/>
</dbReference>
<dbReference type="EMBL" id="FLOC01000012">
    <property type="protein sequence ID" value="SBS32263.1"/>
    <property type="molecule type" value="Genomic_DNA"/>
</dbReference>
<sequence>MSHLENLIAEYYDWKGYLIKRNIKVGRLSRGGWEMELDVIAFDPHTGHLIHIEPSVDAHSWATREERFTKKFNAARKYIFSKVFTWLDSSMEVEQVAVLISHPKGRDELAGGKIISIDELMAEIRQKVIGCGIVAKNAIPEQYPLLRTLQLSHNGYYKTL</sequence>
<proteinExistence type="predicted"/>
<keyword evidence="2" id="KW-1185">Reference proteome</keyword>
<reference evidence="1 2" key="1">
    <citation type="submission" date="2016-06" db="EMBL/GenBank/DDBJ databases">
        <authorList>
            <person name="Kjaerup R.B."/>
            <person name="Dalgaard T.S."/>
            <person name="Juul-Madsen H.R."/>
        </authorList>
    </citation>
    <scope>NUCLEOTIDE SEQUENCE [LARGE SCALE GENOMIC DNA]</scope>
    <source>
        <strain evidence="1 2">CECT 5080</strain>
    </source>
</reference>
<evidence type="ECO:0000313" key="2">
    <source>
        <dbReference type="Proteomes" id="UP000092627"/>
    </source>
</evidence>